<proteinExistence type="inferred from homology"/>
<dbReference type="GO" id="GO:0071424">
    <property type="term" value="F:rRNA (cytosine-N4-)-methyltransferase activity"/>
    <property type="evidence" value="ECO:0007669"/>
    <property type="project" value="UniProtKB-UniRule"/>
</dbReference>
<feature type="binding site" evidence="6">
    <location>
        <position position="108"/>
    </location>
    <ligand>
        <name>S-adenosyl-L-methionine</name>
        <dbReference type="ChEBI" id="CHEBI:59789"/>
    </ligand>
</feature>
<evidence type="ECO:0000256" key="2">
    <source>
        <dbReference type="ARBA" id="ARBA00022552"/>
    </source>
</evidence>
<keyword evidence="4 6" id="KW-0808">Transferase</keyword>
<feature type="binding site" evidence="6">
    <location>
        <position position="80"/>
    </location>
    <ligand>
        <name>S-adenosyl-L-methionine</name>
        <dbReference type="ChEBI" id="CHEBI:59789"/>
    </ligand>
</feature>
<evidence type="ECO:0000256" key="4">
    <source>
        <dbReference type="ARBA" id="ARBA00022679"/>
    </source>
</evidence>
<comment type="similarity">
    <text evidence="1 6">Belongs to the methyltransferase superfamily. RsmH family.</text>
</comment>
<comment type="catalytic activity">
    <reaction evidence="6">
        <text>cytidine(1402) in 16S rRNA + S-adenosyl-L-methionine = N(4)-methylcytidine(1402) in 16S rRNA + S-adenosyl-L-homocysteine + H(+)</text>
        <dbReference type="Rhea" id="RHEA:42928"/>
        <dbReference type="Rhea" id="RHEA-COMP:10286"/>
        <dbReference type="Rhea" id="RHEA-COMP:10287"/>
        <dbReference type="ChEBI" id="CHEBI:15378"/>
        <dbReference type="ChEBI" id="CHEBI:57856"/>
        <dbReference type="ChEBI" id="CHEBI:59789"/>
        <dbReference type="ChEBI" id="CHEBI:74506"/>
        <dbReference type="ChEBI" id="CHEBI:82748"/>
        <dbReference type="EC" id="2.1.1.199"/>
    </reaction>
</comment>
<dbReference type="InterPro" id="IPR023397">
    <property type="entry name" value="SAM-dep_MeTrfase_MraW_recog"/>
</dbReference>
<name>A0AAU9EHY4_9BACT</name>
<dbReference type="InterPro" id="IPR002903">
    <property type="entry name" value="RsmH"/>
</dbReference>
<dbReference type="AlphaFoldDB" id="A0AAU9EHY4"/>
<evidence type="ECO:0000256" key="6">
    <source>
        <dbReference type="HAMAP-Rule" id="MF_01007"/>
    </source>
</evidence>
<reference evidence="8" key="1">
    <citation type="journal article" date="2023" name="Arch. Microbiol.">
        <title>Desulfoferula mesophilus gen. nov. sp. nov., a mesophilic sulfate-reducing bacterium isolated from a brackish lake sediment.</title>
        <authorList>
            <person name="Watanabe T."/>
            <person name="Yabe T."/>
            <person name="Tsuji J.M."/>
            <person name="Fukui M."/>
        </authorList>
    </citation>
    <scope>NUCLEOTIDE SEQUENCE [LARGE SCALE GENOMIC DNA]</scope>
    <source>
        <strain evidence="8">12FAK</strain>
    </source>
</reference>
<keyword evidence="8" id="KW-1185">Reference proteome</keyword>
<feature type="binding site" evidence="6">
    <location>
        <position position="101"/>
    </location>
    <ligand>
        <name>S-adenosyl-L-methionine</name>
        <dbReference type="ChEBI" id="CHEBI:59789"/>
    </ligand>
</feature>
<dbReference type="RefSeq" id="WP_338602088.1">
    <property type="nucleotide sequence ID" value="NZ_AP028679.1"/>
</dbReference>
<accession>A0AAU9EHY4</accession>
<evidence type="ECO:0000313" key="8">
    <source>
        <dbReference type="Proteomes" id="UP001366166"/>
    </source>
</evidence>
<dbReference type="PANTHER" id="PTHR11265:SF0">
    <property type="entry name" value="12S RRNA N4-METHYLCYTIDINE METHYLTRANSFERASE"/>
    <property type="match status" value="1"/>
</dbReference>
<evidence type="ECO:0000256" key="1">
    <source>
        <dbReference type="ARBA" id="ARBA00010396"/>
    </source>
</evidence>
<sequence length="314" mass="33877">MAGHHRPVMLAEVVESLAPRPAGLYLDGTLGAGGHAAEVLAASAPDGRLLGLDRDPRALELAGRRLKNFSGRIKLVQATFDNLERELTALGAGLADGVLLDLGLSSMQLDEEGRGFSFRRDEPLDMRMGAHGPGAAELVASSSEEELASLFKRLGEEPLARRVARAIVRERAKEPIATTGRLAEVVEGAMPMAERRKRRLHPATQVFQALRLAVNDELGMLERFLEQAPRLLRPGGRLAVLSYHSLEDRRVKKAIAAWANPCTCPPDLPVCACGRLPLFKPLGKLGRPGEAEVALNPRARSARLRAAVRTEAAA</sequence>
<keyword evidence="2 6" id="KW-0698">rRNA processing</keyword>
<protein>
    <recommendedName>
        <fullName evidence="6">Ribosomal RNA small subunit methyltransferase H</fullName>
        <ecNumber evidence="6">2.1.1.199</ecNumber>
    </recommendedName>
    <alternativeName>
        <fullName evidence="6">16S rRNA m(4)C1402 methyltransferase</fullName>
    </alternativeName>
    <alternativeName>
        <fullName evidence="6">rRNA (cytosine-N(4)-)-methyltransferase RsmH</fullName>
    </alternativeName>
</protein>
<dbReference type="EMBL" id="AP028679">
    <property type="protein sequence ID" value="BEQ16365.1"/>
    <property type="molecule type" value="Genomic_DNA"/>
</dbReference>
<dbReference type="KEGG" id="dmp:FAK_34310"/>
<dbReference type="EC" id="2.1.1.199" evidence="6"/>
<comment type="subcellular location">
    <subcellularLocation>
        <location evidence="6">Cytoplasm</location>
    </subcellularLocation>
</comment>
<dbReference type="HAMAP" id="MF_01007">
    <property type="entry name" value="16SrRNA_methyltr_H"/>
    <property type="match status" value="1"/>
</dbReference>
<dbReference type="Pfam" id="PF01795">
    <property type="entry name" value="Methyltransf_5"/>
    <property type="match status" value="1"/>
</dbReference>
<dbReference type="SUPFAM" id="SSF53335">
    <property type="entry name" value="S-adenosyl-L-methionine-dependent methyltransferases"/>
    <property type="match status" value="1"/>
</dbReference>
<dbReference type="Gene3D" id="1.10.150.170">
    <property type="entry name" value="Putative methyltransferase TM0872, insert domain"/>
    <property type="match status" value="1"/>
</dbReference>
<keyword evidence="5 6" id="KW-0949">S-adenosyl-L-methionine</keyword>
<feature type="binding site" evidence="6">
    <location>
        <begin position="33"/>
        <end position="35"/>
    </location>
    <ligand>
        <name>S-adenosyl-L-methionine</name>
        <dbReference type="ChEBI" id="CHEBI:59789"/>
    </ligand>
</feature>
<dbReference type="InterPro" id="IPR029063">
    <property type="entry name" value="SAM-dependent_MTases_sf"/>
</dbReference>
<keyword evidence="6" id="KW-0963">Cytoplasm</keyword>
<feature type="binding site" evidence="6">
    <location>
        <position position="53"/>
    </location>
    <ligand>
        <name>S-adenosyl-L-methionine</name>
        <dbReference type="ChEBI" id="CHEBI:59789"/>
    </ligand>
</feature>
<organism evidence="7 8">
    <name type="scientific">Desulfoferula mesophila</name>
    <dbReference type="NCBI Taxonomy" id="3058419"/>
    <lineage>
        <taxon>Bacteria</taxon>
        <taxon>Pseudomonadati</taxon>
        <taxon>Thermodesulfobacteriota</taxon>
        <taxon>Desulfarculia</taxon>
        <taxon>Desulfarculales</taxon>
        <taxon>Desulfarculaceae</taxon>
        <taxon>Desulfoferula</taxon>
    </lineage>
</organism>
<evidence type="ECO:0000313" key="7">
    <source>
        <dbReference type="EMBL" id="BEQ16365.1"/>
    </source>
</evidence>
<dbReference type="GO" id="GO:0005737">
    <property type="term" value="C:cytoplasm"/>
    <property type="evidence" value="ECO:0007669"/>
    <property type="project" value="UniProtKB-SubCell"/>
</dbReference>
<dbReference type="Gene3D" id="3.40.50.150">
    <property type="entry name" value="Vaccinia Virus protein VP39"/>
    <property type="match status" value="1"/>
</dbReference>
<dbReference type="Proteomes" id="UP001366166">
    <property type="component" value="Chromosome"/>
</dbReference>
<dbReference type="NCBIfam" id="TIGR00006">
    <property type="entry name" value="16S rRNA (cytosine(1402)-N(4))-methyltransferase RsmH"/>
    <property type="match status" value="1"/>
</dbReference>
<comment type="function">
    <text evidence="6">Specifically methylates the N4 position of cytidine in position 1402 (C1402) of 16S rRNA.</text>
</comment>
<dbReference type="SUPFAM" id="SSF81799">
    <property type="entry name" value="Putative methyltransferase TM0872, insert domain"/>
    <property type="match status" value="1"/>
</dbReference>
<evidence type="ECO:0000256" key="3">
    <source>
        <dbReference type="ARBA" id="ARBA00022603"/>
    </source>
</evidence>
<dbReference type="PANTHER" id="PTHR11265">
    <property type="entry name" value="S-ADENOSYL-METHYLTRANSFERASE MRAW"/>
    <property type="match status" value="1"/>
</dbReference>
<keyword evidence="3 6" id="KW-0489">Methyltransferase</keyword>
<dbReference type="GO" id="GO:0070475">
    <property type="term" value="P:rRNA base methylation"/>
    <property type="evidence" value="ECO:0007669"/>
    <property type="project" value="UniProtKB-UniRule"/>
</dbReference>
<gene>
    <name evidence="6 7" type="primary">rsmH</name>
    <name evidence="7" type="ORF">FAK_34310</name>
</gene>
<dbReference type="PIRSF" id="PIRSF004486">
    <property type="entry name" value="MraW"/>
    <property type="match status" value="1"/>
</dbReference>
<evidence type="ECO:0000256" key="5">
    <source>
        <dbReference type="ARBA" id="ARBA00022691"/>
    </source>
</evidence>